<feature type="chain" id="PRO_5012612359" evidence="1">
    <location>
        <begin position="32"/>
        <end position="627"/>
    </location>
</feature>
<dbReference type="NCBIfam" id="TIGR04183">
    <property type="entry name" value="Por_Secre_tail"/>
    <property type="match status" value="1"/>
</dbReference>
<dbReference type="EMBL" id="FQUO01000003">
    <property type="protein sequence ID" value="SHE87029.1"/>
    <property type="molecule type" value="Genomic_DNA"/>
</dbReference>
<keyword evidence="4" id="KW-1185">Reference proteome</keyword>
<reference evidence="3 4" key="1">
    <citation type="submission" date="2016-11" db="EMBL/GenBank/DDBJ databases">
        <authorList>
            <person name="Jaros S."/>
            <person name="Januszkiewicz K."/>
            <person name="Wedrychowicz H."/>
        </authorList>
    </citation>
    <scope>NUCLEOTIDE SEQUENCE [LARGE SCALE GENOMIC DNA]</scope>
    <source>
        <strain evidence="3 4">DSM 26897</strain>
    </source>
</reference>
<dbReference type="Pfam" id="PF16990">
    <property type="entry name" value="CBM_35"/>
    <property type="match status" value="1"/>
</dbReference>
<dbReference type="AlphaFoldDB" id="A0A1M4X0L3"/>
<evidence type="ECO:0000256" key="1">
    <source>
        <dbReference type="SAM" id="SignalP"/>
    </source>
</evidence>
<name>A0A1M4X0L3_9BACT</name>
<evidence type="ECO:0000313" key="3">
    <source>
        <dbReference type="EMBL" id="SHE87029.1"/>
    </source>
</evidence>
<dbReference type="InterPro" id="IPR008979">
    <property type="entry name" value="Galactose-bd-like_sf"/>
</dbReference>
<organism evidence="3 4">
    <name type="scientific">Cnuella takakiae</name>
    <dbReference type="NCBI Taxonomy" id="1302690"/>
    <lineage>
        <taxon>Bacteria</taxon>
        <taxon>Pseudomonadati</taxon>
        <taxon>Bacteroidota</taxon>
        <taxon>Chitinophagia</taxon>
        <taxon>Chitinophagales</taxon>
        <taxon>Chitinophagaceae</taxon>
        <taxon>Cnuella</taxon>
    </lineage>
</organism>
<dbReference type="InterPro" id="IPR026444">
    <property type="entry name" value="Secre_tail"/>
</dbReference>
<dbReference type="Pfam" id="PF18962">
    <property type="entry name" value="Por_Secre_tail"/>
    <property type="match status" value="1"/>
</dbReference>
<dbReference type="Gene3D" id="2.60.120.260">
    <property type="entry name" value="Galactose-binding domain-like"/>
    <property type="match status" value="1"/>
</dbReference>
<gene>
    <name evidence="3" type="ORF">SAMN05444008_103208</name>
</gene>
<feature type="domain" description="CBM6" evidence="2">
    <location>
        <begin position="389"/>
        <end position="512"/>
    </location>
</feature>
<dbReference type="RefSeq" id="WP_083596381.1">
    <property type="nucleotide sequence ID" value="NZ_FQUO01000003.1"/>
</dbReference>
<protein>
    <submittedName>
        <fullName evidence="3">Por secretion system C-terminal sorting domain-containing protein</fullName>
    </submittedName>
</protein>
<sequence>MVPFLLRYSMHRVIGALLFLSVLLSATPAWAQSPDSVLFKDDFNSATLDNRWETPTSWTIQAGAAYLFAGSDRWLRTNKGYDLHSYIIETAAMGFTPGYHRKFHISFGQADASLQHMYMLQYQPDFGGILTLGKSTDNYYHPEKLDEGVLYPNLAVDRWYKFKIARYKSGLIQVYVDRGSGYDSRPFLEAIDSSYLPMGKIGWRVDTETSDEAFFVDWISARKPAFSKPAVREKPVEDALVKQVSAASGRNYTVAKLVKGTRPYSDRDYTITGFPDFMQGASLVQTAMEDKKSSAATFLTSFIKKRAVLYVGYDPRAKVIPEWLSTWHKTGERITLTDPGTAYLDVYSKEVSYWQTYPYPVQLGGNMAAPAMGSQMNYIMAAIEVPESNKLEAENALYQGARVARNQPGFSGTGFVDYQNKSSDFIEWDAKVTVPGTYTLGVTFSNGSTTGRPLQFSLDGQPLARLDFMPSFSWQSWAFMNGPAVYLKPGVHKIRATAIGASGPNIDYLSMIFQDAGPSGMASLKLMASAPATAPRLDEEANRRPSVQAYPNPFTNLTYLSYSVLHKSKVQLSLFDTQGQLISKLVDEVQQPGTYRIPVSGVQIPSGTYYYRLSSGGNMQVGKLVKQ</sequence>
<proteinExistence type="predicted"/>
<dbReference type="SUPFAM" id="SSF49785">
    <property type="entry name" value="Galactose-binding domain-like"/>
    <property type="match status" value="1"/>
</dbReference>
<evidence type="ECO:0000313" key="4">
    <source>
        <dbReference type="Proteomes" id="UP000184368"/>
    </source>
</evidence>
<accession>A0A1M4X0L3</accession>
<dbReference type="GO" id="GO:0030246">
    <property type="term" value="F:carbohydrate binding"/>
    <property type="evidence" value="ECO:0007669"/>
    <property type="project" value="InterPro"/>
</dbReference>
<feature type="signal peptide" evidence="1">
    <location>
        <begin position="1"/>
        <end position="31"/>
    </location>
</feature>
<dbReference type="OrthoDB" id="6056921at2"/>
<dbReference type="InterPro" id="IPR005084">
    <property type="entry name" value="CBM6"/>
</dbReference>
<evidence type="ECO:0000259" key="2">
    <source>
        <dbReference type="PROSITE" id="PS51175"/>
    </source>
</evidence>
<dbReference type="PROSITE" id="PS51175">
    <property type="entry name" value="CBM6"/>
    <property type="match status" value="1"/>
</dbReference>
<dbReference type="Proteomes" id="UP000184368">
    <property type="component" value="Unassembled WGS sequence"/>
</dbReference>
<keyword evidence="1" id="KW-0732">Signal</keyword>